<reference evidence="1 2" key="1">
    <citation type="journal article" date="2018" name="Front. Microbiol.">
        <title>Hydrolytic Capabilities as a Key to Environmental Success: Chitinolytic and Cellulolytic Acidobacteria From Acidic Sub-arctic Soils and Boreal Peatlands.</title>
        <authorList>
            <person name="Belova S.E."/>
            <person name="Ravin N.V."/>
            <person name="Pankratov T.A."/>
            <person name="Rakitin A.L."/>
            <person name="Ivanova A.A."/>
            <person name="Beletsky A.V."/>
            <person name="Mardanov A.V."/>
            <person name="Sinninghe Damste J.S."/>
            <person name="Dedysh S.N."/>
        </authorList>
    </citation>
    <scope>NUCLEOTIDE SEQUENCE [LARGE SCALE GENOMIC DNA]</scope>
    <source>
        <strain evidence="1 2">SBC82</strain>
    </source>
</reference>
<accession>A0A2Z5G926</accession>
<evidence type="ECO:0000313" key="1">
    <source>
        <dbReference type="EMBL" id="AXC15753.1"/>
    </source>
</evidence>
<organism evidence="1 2">
    <name type="scientific">Acidisarcina polymorpha</name>
    <dbReference type="NCBI Taxonomy" id="2211140"/>
    <lineage>
        <taxon>Bacteria</taxon>
        <taxon>Pseudomonadati</taxon>
        <taxon>Acidobacteriota</taxon>
        <taxon>Terriglobia</taxon>
        <taxon>Terriglobales</taxon>
        <taxon>Acidobacteriaceae</taxon>
        <taxon>Acidisarcina</taxon>
    </lineage>
</organism>
<protein>
    <submittedName>
        <fullName evidence="1">Uncharacterized protein</fullName>
    </submittedName>
</protein>
<name>A0A2Z5G926_9BACT</name>
<dbReference type="KEGG" id="abas:ACPOL_6533"/>
<dbReference type="Proteomes" id="UP000253606">
    <property type="component" value="Chromosome"/>
</dbReference>
<gene>
    <name evidence="1" type="ORF">ACPOL_6533</name>
</gene>
<sequence>MALSIFVDAKKDISANRLKQHLGIDSYRTAWYMCHSEQSANG</sequence>
<evidence type="ECO:0000313" key="2">
    <source>
        <dbReference type="Proteomes" id="UP000253606"/>
    </source>
</evidence>
<keyword evidence="2" id="KW-1185">Reference proteome</keyword>
<dbReference type="AlphaFoldDB" id="A0A2Z5G926"/>
<proteinExistence type="predicted"/>
<dbReference type="EMBL" id="CP030840">
    <property type="protein sequence ID" value="AXC15753.1"/>
    <property type="molecule type" value="Genomic_DNA"/>
</dbReference>